<organism evidence="1 2">
    <name type="scientific">Nonomuraea rosea</name>
    <dbReference type="NCBI Taxonomy" id="638574"/>
    <lineage>
        <taxon>Bacteria</taxon>
        <taxon>Bacillati</taxon>
        <taxon>Actinomycetota</taxon>
        <taxon>Actinomycetes</taxon>
        <taxon>Streptosporangiales</taxon>
        <taxon>Streptosporangiaceae</taxon>
        <taxon>Nonomuraea</taxon>
    </lineage>
</organism>
<protein>
    <submittedName>
        <fullName evidence="1">Uncharacterized protein</fullName>
    </submittedName>
</protein>
<name>A0ABP6W0M9_9ACTN</name>
<keyword evidence="2" id="KW-1185">Reference proteome</keyword>
<dbReference type="Proteomes" id="UP001500630">
    <property type="component" value="Unassembled WGS sequence"/>
</dbReference>
<reference evidence="2" key="1">
    <citation type="journal article" date="2019" name="Int. J. Syst. Evol. Microbiol.">
        <title>The Global Catalogue of Microorganisms (GCM) 10K type strain sequencing project: providing services to taxonomists for standard genome sequencing and annotation.</title>
        <authorList>
            <consortium name="The Broad Institute Genomics Platform"/>
            <consortium name="The Broad Institute Genome Sequencing Center for Infectious Disease"/>
            <person name="Wu L."/>
            <person name="Ma J."/>
        </authorList>
    </citation>
    <scope>NUCLEOTIDE SEQUENCE [LARGE SCALE GENOMIC DNA]</scope>
    <source>
        <strain evidence="2">JCM 17326</strain>
    </source>
</reference>
<comment type="caution">
    <text evidence="1">The sequence shown here is derived from an EMBL/GenBank/DDBJ whole genome shotgun (WGS) entry which is preliminary data.</text>
</comment>
<accession>A0ABP6W0M9</accession>
<sequence length="138" mass="15024">MLPGLELLLPDNLVANLFAVPDRTLVWSVGGKDVGMALVREQDVESHAGGTQFIERDRRWFGLARPGTAKVELVFADGTSTTSPAVNDICRLFAGSHQHDGDICLEGFQVVGYDVSVREIWRDPHPAQKPLTVTTAPS</sequence>
<dbReference type="EMBL" id="BAABDQ010000004">
    <property type="protein sequence ID" value="GAA3544495.1"/>
    <property type="molecule type" value="Genomic_DNA"/>
</dbReference>
<gene>
    <name evidence="1" type="ORF">GCM10022419_025890</name>
</gene>
<evidence type="ECO:0000313" key="2">
    <source>
        <dbReference type="Proteomes" id="UP001500630"/>
    </source>
</evidence>
<proteinExistence type="predicted"/>
<evidence type="ECO:0000313" key="1">
    <source>
        <dbReference type="EMBL" id="GAA3544495.1"/>
    </source>
</evidence>